<dbReference type="InterPro" id="IPR026906">
    <property type="entry name" value="LRR_5"/>
</dbReference>
<reference evidence="1 3" key="1">
    <citation type="submission" date="2024-04" db="EMBL/GenBank/DDBJ databases">
        <title>Tritrichomonas musculus Genome.</title>
        <authorList>
            <person name="Alves-Ferreira E."/>
            <person name="Grigg M."/>
            <person name="Lorenzi H."/>
            <person name="Galac M."/>
        </authorList>
    </citation>
    <scope>NUCLEOTIDE SEQUENCE [LARGE SCALE GENOMIC DNA]</scope>
    <source>
        <strain evidence="1 3">EAF2021</strain>
    </source>
</reference>
<evidence type="ECO:0000313" key="3">
    <source>
        <dbReference type="Proteomes" id="UP001470230"/>
    </source>
</evidence>
<dbReference type="EMBL" id="JAPFFF010000232">
    <property type="protein sequence ID" value="KAK8835129.1"/>
    <property type="molecule type" value="Genomic_DNA"/>
</dbReference>
<dbReference type="EMBL" id="JAPFFF010000017">
    <property type="protein sequence ID" value="KAK8863509.1"/>
    <property type="molecule type" value="Genomic_DNA"/>
</dbReference>
<dbReference type="PANTHER" id="PTHR45661">
    <property type="entry name" value="SURFACE ANTIGEN"/>
    <property type="match status" value="1"/>
</dbReference>
<sequence>MDDNQPSTKESKQIKKDNLIYSLNETEKTACLIGIESEIRDDNLMIPSSIIYESQIYIITVIGNSSFKKSKIQTINFSPDSQLQIIDSLAFSFSQIESISIPPSVTKICQQAFSNCSKLRRVEIPRNSQLQIIEREAFCFSPIERLFIPPQIKEICEKTFGFCHELVTIEIPPNSELQTIQKEAFFSSTIRDIFIPSSLTRLESRWCYDAPQLVNVTVDKDNKNYRMVDNIFIEGKSDTKSDIFDVLVYVKKDLKKFEIPSSIKVIGPDSFSDCQFTELFIPLQIETICEGAFNGSKLRRIEIPQDSIITKIGESAFANSMIERIFIPKHVTVISEFTFSECINLVSVEFHPDSELVIIETNAFNDSNIRMISLPSNLKIIKKESFRDCFQLESIEIPPNSKLQTIESQAFYNSSIERLFIPSSVKKLGKKWCSFTPYLVEVIIDKKNKFYSNFPVLNSGCVLGKSDPNSLIYDVFMFAARNTININFHPLIKIISSFAFTDSLLVSIFISPQIEKIQNSAFSDCYQLHKVEIPPDSELRIIEKDAFAGSAIHSIYIPQKVEKIGNDVFMECENLQIIEIGENSVLQNLSKAILPKRGMVMIPHESSLAKNLMTLHLNVI</sequence>
<gene>
    <name evidence="2" type="ORF">M9Y10_011195</name>
    <name evidence="1" type="ORF">M9Y10_018063</name>
</gene>
<name>A0ABR2GMJ4_9EUKA</name>
<evidence type="ECO:0000313" key="1">
    <source>
        <dbReference type="EMBL" id="KAK8835129.1"/>
    </source>
</evidence>
<proteinExistence type="predicted"/>
<evidence type="ECO:0000313" key="2">
    <source>
        <dbReference type="EMBL" id="KAK8863509.1"/>
    </source>
</evidence>
<evidence type="ECO:0008006" key="4">
    <source>
        <dbReference type="Google" id="ProtNLM"/>
    </source>
</evidence>
<keyword evidence="3" id="KW-1185">Reference proteome</keyword>
<dbReference type="Proteomes" id="UP001470230">
    <property type="component" value="Unassembled WGS sequence"/>
</dbReference>
<comment type="caution">
    <text evidence="1">The sequence shown here is derived from an EMBL/GenBank/DDBJ whole genome shotgun (WGS) entry which is preliminary data.</text>
</comment>
<organism evidence="1 3">
    <name type="scientific">Tritrichomonas musculus</name>
    <dbReference type="NCBI Taxonomy" id="1915356"/>
    <lineage>
        <taxon>Eukaryota</taxon>
        <taxon>Metamonada</taxon>
        <taxon>Parabasalia</taxon>
        <taxon>Tritrichomonadida</taxon>
        <taxon>Tritrichomonadidae</taxon>
        <taxon>Tritrichomonas</taxon>
    </lineage>
</organism>
<accession>A0ABR2GMJ4</accession>
<dbReference type="PANTHER" id="PTHR45661:SF3">
    <property type="entry name" value="IG-LIKE DOMAIN-CONTAINING PROTEIN"/>
    <property type="match status" value="1"/>
</dbReference>
<dbReference type="Pfam" id="PF13306">
    <property type="entry name" value="LRR_5"/>
    <property type="match status" value="3"/>
</dbReference>
<dbReference type="InterPro" id="IPR032675">
    <property type="entry name" value="LRR_dom_sf"/>
</dbReference>
<protein>
    <recommendedName>
        <fullName evidence="4">Surface antigen BspA-like</fullName>
    </recommendedName>
</protein>
<dbReference type="SUPFAM" id="SSF52058">
    <property type="entry name" value="L domain-like"/>
    <property type="match status" value="2"/>
</dbReference>
<dbReference type="Gene3D" id="3.80.10.10">
    <property type="entry name" value="Ribonuclease Inhibitor"/>
    <property type="match status" value="2"/>
</dbReference>
<dbReference type="InterPro" id="IPR053139">
    <property type="entry name" value="Surface_bspA-like"/>
</dbReference>